<feature type="transmembrane region" description="Helical" evidence="8">
    <location>
        <begin position="515"/>
        <end position="539"/>
    </location>
</feature>
<dbReference type="AlphaFoldDB" id="A0A067NUW5"/>
<keyword evidence="3" id="KW-1003">Cell membrane</keyword>
<dbReference type="Pfam" id="PF01773">
    <property type="entry name" value="Nucleos_tra2_N"/>
    <property type="match status" value="1"/>
</dbReference>
<comment type="similarity">
    <text evidence="2">Belongs to the concentrative nucleoside transporter (CNT) (TC 2.A.41) family.</text>
</comment>
<accession>A0A067NUW5</accession>
<keyword evidence="4 8" id="KW-0812">Transmembrane</keyword>
<evidence type="ECO:0000256" key="8">
    <source>
        <dbReference type="SAM" id="Phobius"/>
    </source>
</evidence>
<dbReference type="HOGENOM" id="CLU_016813_1_1_1"/>
<dbReference type="GO" id="GO:0005886">
    <property type="term" value="C:plasma membrane"/>
    <property type="evidence" value="ECO:0007669"/>
    <property type="project" value="UniProtKB-SubCell"/>
</dbReference>
<feature type="transmembrane region" description="Helical" evidence="8">
    <location>
        <begin position="61"/>
        <end position="78"/>
    </location>
</feature>
<feature type="transmembrane region" description="Helical" evidence="8">
    <location>
        <begin position="413"/>
        <end position="440"/>
    </location>
</feature>
<dbReference type="InterPro" id="IPR002668">
    <property type="entry name" value="CNT_N_dom"/>
</dbReference>
<dbReference type="Proteomes" id="UP000027073">
    <property type="component" value="Unassembled WGS sequence"/>
</dbReference>
<sequence length="573" mass="62499">MTDVMVQGATLDERRKAERKELSSTDSFDKEKQIHEPQVLLQDDADVEAARERRAQLYARLRPFLLGGLAALILGWWISATILPATRHRWIVQTLFAWFFILIIAFRFIPNSVVTRPVSAVWQPLVHKPFFAMSFRARLAIGWACLAAIVFGSAFGFPLTGNTTYGDRAVSVSGLIVFQLGFIASSKKRSAIPWPTVIVGLFMQQAIALFVLKSGAGFSIFNWIATLASDFLNQGLVGAQFFFDADTINKHWFFVNTLGTIIFFIAFVQMMYYLGVMQWIIKHFAWFFFKIMNVSGAEAVVAAASPWIGQGESACLVRPYVDLMTPSELHLTMTSGFSAIAGSVFSAYISLGVPAQNLVTSSVMSIPASIAISKIRLPELDEPVTRGHVVVDRGENQKNAPANALHAFSQGAVFGLIVAGQILTNVLTVLSLVAMINGLLTWIGRGFGIHHLTLQLVIGYIAYPVTFFLGVPRGEILRVSQLLATKLVANEFAAYLDLQSIQHSDNPLSPRAFTIASYGLCGFANLGSLGIQIGVLSALAPSRAKVIARIAFSAMICGFLSTMQTAGIAGMLV</sequence>
<protein>
    <recommendedName>
        <fullName evidence="14">H+/nucleoside cotransporter</fullName>
    </recommendedName>
</protein>
<feature type="transmembrane region" description="Helical" evidence="8">
    <location>
        <begin position="90"/>
        <end position="109"/>
    </location>
</feature>
<evidence type="ECO:0000256" key="7">
    <source>
        <dbReference type="SAM" id="MobiDB-lite"/>
    </source>
</evidence>
<feature type="transmembrane region" description="Helical" evidence="8">
    <location>
        <begin position="252"/>
        <end position="275"/>
    </location>
</feature>
<evidence type="ECO:0000259" key="10">
    <source>
        <dbReference type="Pfam" id="PF07662"/>
    </source>
</evidence>
<dbReference type="InterPro" id="IPR011642">
    <property type="entry name" value="Gate_dom"/>
</dbReference>
<evidence type="ECO:0000256" key="4">
    <source>
        <dbReference type="ARBA" id="ARBA00022692"/>
    </source>
</evidence>
<keyword evidence="5 8" id="KW-1133">Transmembrane helix</keyword>
<dbReference type="Pfam" id="PF07670">
    <property type="entry name" value="Gate"/>
    <property type="match status" value="1"/>
</dbReference>
<feature type="transmembrane region" description="Helical" evidence="8">
    <location>
        <begin position="139"/>
        <end position="159"/>
    </location>
</feature>
<evidence type="ECO:0000259" key="9">
    <source>
        <dbReference type="Pfam" id="PF01773"/>
    </source>
</evidence>
<evidence type="ECO:0000256" key="2">
    <source>
        <dbReference type="ARBA" id="ARBA00009033"/>
    </source>
</evidence>
<evidence type="ECO:0000256" key="5">
    <source>
        <dbReference type="ARBA" id="ARBA00022989"/>
    </source>
</evidence>
<feature type="transmembrane region" description="Helical" evidence="8">
    <location>
        <begin position="329"/>
        <end position="351"/>
    </location>
</feature>
<feature type="transmembrane region" description="Helical" evidence="8">
    <location>
        <begin position="546"/>
        <end position="572"/>
    </location>
</feature>
<dbReference type="InterPro" id="IPR008276">
    <property type="entry name" value="C_nuclsd_transpt"/>
</dbReference>
<feature type="transmembrane region" description="Helical" evidence="8">
    <location>
        <begin position="191"/>
        <end position="212"/>
    </location>
</feature>
<feature type="transmembrane region" description="Helical" evidence="8">
    <location>
        <begin position="452"/>
        <end position="471"/>
    </location>
</feature>
<feature type="region of interest" description="Disordered" evidence="7">
    <location>
        <begin position="1"/>
        <end position="31"/>
    </location>
</feature>
<dbReference type="EMBL" id="KL198008">
    <property type="protein sequence ID" value="KDQ27917.1"/>
    <property type="molecule type" value="Genomic_DNA"/>
</dbReference>
<feature type="domain" description="Nucleoside transporter/FeoB GTPase Gate" evidence="11">
    <location>
        <begin position="255"/>
        <end position="352"/>
    </location>
</feature>
<dbReference type="VEuPathDB" id="FungiDB:PLEOSDRAFT_1065236"/>
<dbReference type="STRING" id="1137138.A0A067NUW5"/>
<comment type="subcellular location">
    <subcellularLocation>
        <location evidence="1">Cell membrane</location>
        <topology evidence="1">Multi-pass membrane protein</topology>
    </subcellularLocation>
</comment>
<evidence type="ECO:0000256" key="1">
    <source>
        <dbReference type="ARBA" id="ARBA00004651"/>
    </source>
</evidence>
<evidence type="ECO:0000256" key="6">
    <source>
        <dbReference type="ARBA" id="ARBA00023136"/>
    </source>
</evidence>
<evidence type="ECO:0000259" key="11">
    <source>
        <dbReference type="Pfam" id="PF07670"/>
    </source>
</evidence>
<evidence type="ECO:0000256" key="3">
    <source>
        <dbReference type="ARBA" id="ARBA00022475"/>
    </source>
</evidence>
<organism evidence="12 13">
    <name type="scientific">Pleurotus ostreatus (strain PC15)</name>
    <name type="common">Oyster mushroom</name>
    <dbReference type="NCBI Taxonomy" id="1137138"/>
    <lineage>
        <taxon>Eukaryota</taxon>
        <taxon>Fungi</taxon>
        <taxon>Dikarya</taxon>
        <taxon>Basidiomycota</taxon>
        <taxon>Agaricomycotina</taxon>
        <taxon>Agaricomycetes</taxon>
        <taxon>Agaricomycetidae</taxon>
        <taxon>Agaricales</taxon>
        <taxon>Pleurotineae</taxon>
        <taxon>Pleurotaceae</taxon>
        <taxon>Pleurotus</taxon>
    </lineage>
</organism>
<dbReference type="PANTHER" id="PTHR10590">
    <property type="entry name" value="SODIUM/NUCLEOSIDE COTRANSPORTER"/>
    <property type="match status" value="1"/>
</dbReference>
<gene>
    <name evidence="12" type="ORF">PLEOSDRAFT_1065236</name>
</gene>
<feature type="compositionally biased region" description="Basic and acidic residues" evidence="7">
    <location>
        <begin position="11"/>
        <end position="31"/>
    </location>
</feature>
<dbReference type="GO" id="GO:0005337">
    <property type="term" value="F:nucleoside transmembrane transporter activity"/>
    <property type="evidence" value="ECO:0007669"/>
    <property type="project" value="InterPro"/>
</dbReference>
<evidence type="ECO:0000313" key="13">
    <source>
        <dbReference type="Proteomes" id="UP000027073"/>
    </source>
</evidence>
<dbReference type="InParanoid" id="A0A067NUW5"/>
<dbReference type="OrthoDB" id="6075923at2759"/>
<feature type="domain" description="Concentrative nucleoside transporter C-terminal" evidence="10">
    <location>
        <begin position="358"/>
        <end position="570"/>
    </location>
</feature>
<name>A0A067NUW5_PLEO1</name>
<evidence type="ECO:0008006" key="14">
    <source>
        <dbReference type="Google" id="ProtNLM"/>
    </source>
</evidence>
<feature type="domain" description="Concentrative nucleoside transporter N-terminal" evidence="9">
    <location>
        <begin position="174"/>
        <end position="244"/>
    </location>
</feature>
<feature type="transmembrane region" description="Helical" evidence="8">
    <location>
        <begin position="287"/>
        <end position="309"/>
    </location>
</feature>
<evidence type="ECO:0000313" key="12">
    <source>
        <dbReference type="EMBL" id="KDQ27917.1"/>
    </source>
</evidence>
<dbReference type="InterPro" id="IPR011657">
    <property type="entry name" value="CNT_C_dom"/>
</dbReference>
<dbReference type="PANTHER" id="PTHR10590:SF4">
    <property type="entry name" value="SOLUTE CARRIER FAMILY 28 MEMBER 3"/>
    <property type="match status" value="1"/>
</dbReference>
<dbReference type="Pfam" id="PF07662">
    <property type="entry name" value="Nucleos_tra2_C"/>
    <property type="match status" value="1"/>
</dbReference>
<proteinExistence type="inferred from homology"/>
<dbReference type="GO" id="GO:0015293">
    <property type="term" value="F:symporter activity"/>
    <property type="evidence" value="ECO:0007669"/>
    <property type="project" value="TreeGrafter"/>
</dbReference>
<reference evidence="13" key="1">
    <citation type="journal article" date="2014" name="Proc. Natl. Acad. Sci. U.S.A.">
        <title>Extensive sampling of basidiomycete genomes demonstrates inadequacy of the white-rot/brown-rot paradigm for wood decay fungi.</title>
        <authorList>
            <person name="Riley R."/>
            <person name="Salamov A.A."/>
            <person name="Brown D.W."/>
            <person name="Nagy L.G."/>
            <person name="Floudas D."/>
            <person name="Held B.W."/>
            <person name="Levasseur A."/>
            <person name="Lombard V."/>
            <person name="Morin E."/>
            <person name="Otillar R."/>
            <person name="Lindquist E.A."/>
            <person name="Sun H."/>
            <person name="LaButti K.M."/>
            <person name="Schmutz J."/>
            <person name="Jabbour D."/>
            <person name="Luo H."/>
            <person name="Baker S.E."/>
            <person name="Pisabarro A.G."/>
            <person name="Walton J.D."/>
            <person name="Blanchette R.A."/>
            <person name="Henrissat B."/>
            <person name="Martin F."/>
            <person name="Cullen D."/>
            <person name="Hibbett D.S."/>
            <person name="Grigoriev I.V."/>
        </authorList>
    </citation>
    <scope>NUCLEOTIDE SEQUENCE [LARGE SCALE GENOMIC DNA]</scope>
    <source>
        <strain evidence="13">PC15</strain>
    </source>
</reference>
<keyword evidence="6 8" id="KW-0472">Membrane</keyword>